<evidence type="ECO:0000256" key="1">
    <source>
        <dbReference type="ARBA" id="ARBA00002254"/>
    </source>
</evidence>
<keyword evidence="6 10" id="KW-0812">Transmembrane</keyword>
<dbReference type="GO" id="GO:0071978">
    <property type="term" value="P:bacterial-type flagellum-dependent swarming motility"/>
    <property type="evidence" value="ECO:0007669"/>
    <property type="project" value="TreeGrafter"/>
</dbReference>
<reference evidence="11 12" key="1">
    <citation type="submission" date="2019-08" db="EMBL/GenBank/DDBJ databases">
        <title>Complete genome sequence of Candidatus Uab amorphum.</title>
        <authorList>
            <person name="Shiratori T."/>
            <person name="Suzuki S."/>
            <person name="Kakizawa Y."/>
            <person name="Ishida K."/>
        </authorList>
    </citation>
    <scope>NUCLEOTIDE SEQUENCE [LARGE SCALE GENOMIC DNA]</scope>
    <source>
        <strain evidence="11 12">SRT547</strain>
    </source>
</reference>
<protein>
    <recommendedName>
        <fullName evidence="10">Flagellar protein FliL</fullName>
    </recommendedName>
</protein>
<evidence type="ECO:0000313" key="11">
    <source>
        <dbReference type="EMBL" id="BBM85028.1"/>
    </source>
</evidence>
<dbReference type="Proteomes" id="UP000326354">
    <property type="component" value="Chromosome"/>
</dbReference>
<evidence type="ECO:0000256" key="2">
    <source>
        <dbReference type="ARBA" id="ARBA00004162"/>
    </source>
</evidence>
<keyword evidence="11" id="KW-0282">Flagellum</keyword>
<comment type="subcellular location">
    <subcellularLocation>
        <location evidence="2">Cell membrane</location>
        <topology evidence="2">Single-pass membrane protein</topology>
    </subcellularLocation>
</comment>
<dbReference type="InterPro" id="IPR005503">
    <property type="entry name" value="FliL"/>
</dbReference>
<evidence type="ECO:0000256" key="5">
    <source>
        <dbReference type="ARBA" id="ARBA00022500"/>
    </source>
</evidence>
<evidence type="ECO:0000256" key="8">
    <source>
        <dbReference type="ARBA" id="ARBA00022989"/>
    </source>
</evidence>
<sequence>MKKLLKNPKVLLGFGVMGTFLFAYIFVAVFIPTSEQKEQQQQDVAQDKTLFNMPSLIANLSGSGGKRYLKVGISIEYYSEDLSQTAAFLETKQVLLTDVMLMILSSKTIATIDGYDNKKLLKEEIKNKFNEIMFEKVNGRISNVYFNTFLIQ</sequence>
<keyword evidence="9 10" id="KW-0472">Membrane</keyword>
<accession>A0A5S9F3Z8</accession>
<evidence type="ECO:0000313" key="12">
    <source>
        <dbReference type="Proteomes" id="UP000326354"/>
    </source>
</evidence>
<evidence type="ECO:0000256" key="10">
    <source>
        <dbReference type="RuleBase" id="RU364125"/>
    </source>
</evidence>
<evidence type="ECO:0000256" key="3">
    <source>
        <dbReference type="ARBA" id="ARBA00008281"/>
    </source>
</evidence>
<dbReference type="PANTHER" id="PTHR35091:SF2">
    <property type="entry name" value="FLAGELLAR PROTEIN FLIL"/>
    <property type="match status" value="1"/>
</dbReference>
<proteinExistence type="inferred from homology"/>
<feature type="transmembrane region" description="Helical" evidence="10">
    <location>
        <begin position="12"/>
        <end position="31"/>
    </location>
</feature>
<name>A0A5S9F3Z8_UABAM</name>
<keyword evidence="7 10" id="KW-0283">Flagellar rotation</keyword>
<evidence type="ECO:0000256" key="7">
    <source>
        <dbReference type="ARBA" id="ARBA00022779"/>
    </source>
</evidence>
<evidence type="ECO:0000256" key="6">
    <source>
        <dbReference type="ARBA" id="ARBA00022692"/>
    </source>
</evidence>
<dbReference type="KEGG" id="uam:UABAM_03391"/>
<keyword evidence="5 10" id="KW-0145">Chemotaxis</keyword>
<dbReference type="PANTHER" id="PTHR35091">
    <property type="entry name" value="FLAGELLAR PROTEIN FLIL"/>
    <property type="match status" value="1"/>
</dbReference>
<comment type="function">
    <text evidence="1 10">Controls the rotational direction of flagella during chemotaxis.</text>
</comment>
<comment type="similarity">
    <text evidence="3 10">Belongs to the FliL family.</text>
</comment>
<dbReference type="OrthoDB" id="1524835at2"/>
<evidence type="ECO:0000256" key="9">
    <source>
        <dbReference type="ARBA" id="ARBA00023136"/>
    </source>
</evidence>
<gene>
    <name evidence="11" type="ORF">UABAM_03391</name>
</gene>
<dbReference type="Pfam" id="PF03748">
    <property type="entry name" value="FliL"/>
    <property type="match status" value="1"/>
</dbReference>
<evidence type="ECO:0000256" key="4">
    <source>
        <dbReference type="ARBA" id="ARBA00022475"/>
    </source>
</evidence>
<dbReference type="GO" id="GO:0006935">
    <property type="term" value="P:chemotaxis"/>
    <property type="evidence" value="ECO:0007669"/>
    <property type="project" value="UniProtKB-KW"/>
</dbReference>
<keyword evidence="11" id="KW-0969">Cilium</keyword>
<dbReference type="GO" id="GO:0009425">
    <property type="term" value="C:bacterial-type flagellum basal body"/>
    <property type="evidence" value="ECO:0007669"/>
    <property type="project" value="InterPro"/>
</dbReference>
<dbReference type="RefSeq" id="WP_151969150.1">
    <property type="nucleotide sequence ID" value="NZ_AP019860.1"/>
</dbReference>
<keyword evidence="12" id="KW-1185">Reference proteome</keyword>
<dbReference type="EMBL" id="AP019860">
    <property type="protein sequence ID" value="BBM85028.1"/>
    <property type="molecule type" value="Genomic_DNA"/>
</dbReference>
<keyword evidence="8 10" id="KW-1133">Transmembrane helix</keyword>
<organism evidence="11 12">
    <name type="scientific">Uabimicrobium amorphum</name>
    <dbReference type="NCBI Taxonomy" id="2596890"/>
    <lineage>
        <taxon>Bacteria</taxon>
        <taxon>Pseudomonadati</taxon>
        <taxon>Planctomycetota</taxon>
        <taxon>Candidatus Uabimicrobiia</taxon>
        <taxon>Candidatus Uabimicrobiales</taxon>
        <taxon>Candidatus Uabimicrobiaceae</taxon>
        <taxon>Candidatus Uabimicrobium</taxon>
    </lineage>
</organism>
<keyword evidence="4 10" id="KW-1003">Cell membrane</keyword>
<dbReference type="GO" id="GO:0005886">
    <property type="term" value="C:plasma membrane"/>
    <property type="evidence" value="ECO:0007669"/>
    <property type="project" value="UniProtKB-SubCell"/>
</dbReference>
<dbReference type="AlphaFoldDB" id="A0A5S9F3Z8"/>
<keyword evidence="11" id="KW-0966">Cell projection</keyword>